<dbReference type="Proteomes" id="UP001165074">
    <property type="component" value="Unassembled WGS sequence"/>
</dbReference>
<dbReference type="AlphaFoldDB" id="A0A9W6S369"/>
<evidence type="ECO:0000313" key="2">
    <source>
        <dbReference type="EMBL" id="GLY87716.1"/>
    </source>
</evidence>
<dbReference type="EMBL" id="BSTK01000008">
    <property type="protein sequence ID" value="GLY87716.1"/>
    <property type="molecule type" value="Genomic_DNA"/>
</dbReference>
<comment type="caution">
    <text evidence="2">The sequence shown here is derived from an EMBL/GenBank/DDBJ whole genome shotgun (WGS) entry which is preliminary data.</text>
</comment>
<evidence type="ECO:0000256" key="1">
    <source>
        <dbReference type="SAM" id="MobiDB-lite"/>
    </source>
</evidence>
<accession>A0A9W6S369</accession>
<feature type="region of interest" description="Disordered" evidence="1">
    <location>
        <begin position="1"/>
        <end position="41"/>
    </location>
</feature>
<reference evidence="2" key="1">
    <citation type="submission" date="2023-03" db="EMBL/GenBank/DDBJ databases">
        <title>Actinoallomurus iriomotensis NBRC 103684.</title>
        <authorList>
            <person name="Ichikawa N."/>
            <person name="Sato H."/>
            <person name="Tonouchi N."/>
        </authorList>
    </citation>
    <scope>NUCLEOTIDE SEQUENCE</scope>
    <source>
        <strain evidence="2">NBRC 103684</strain>
    </source>
</reference>
<name>A0A9W6S369_9ACTN</name>
<gene>
    <name evidence="2" type="ORF">Airi02_056450</name>
</gene>
<protein>
    <submittedName>
        <fullName evidence="2">Uncharacterized protein</fullName>
    </submittedName>
</protein>
<organism evidence="2 3">
    <name type="scientific">Actinoallomurus iriomotensis</name>
    <dbReference type="NCBI Taxonomy" id="478107"/>
    <lineage>
        <taxon>Bacteria</taxon>
        <taxon>Bacillati</taxon>
        <taxon>Actinomycetota</taxon>
        <taxon>Actinomycetes</taxon>
        <taxon>Streptosporangiales</taxon>
        <taxon>Thermomonosporaceae</taxon>
        <taxon>Actinoallomurus</taxon>
    </lineage>
</organism>
<proteinExistence type="predicted"/>
<keyword evidence="3" id="KW-1185">Reference proteome</keyword>
<evidence type="ECO:0000313" key="3">
    <source>
        <dbReference type="Proteomes" id="UP001165074"/>
    </source>
</evidence>
<sequence>MEIADRASGPEKPPVTAPDAVSHSPLGGSSGREANPASRAVRAAVVRGGIADRH</sequence>